<dbReference type="EMBL" id="JAJITC010000005">
    <property type="protein sequence ID" value="MCC8402294.1"/>
    <property type="molecule type" value="Genomic_DNA"/>
</dbReference>
<name>A0ABS8KC12_9BURK</name>
<keyword evidence="2" id="KW-0238">DNA-binding</keyword>
<accession>A0ABS8KC12</accession>
<feature type="domain" description="HTH lacI-type" evidence="4">
    <location>
        <begin position="9"/>
        <end position="65"/>
    </location>
</feature>
<dbReference type="CDD" id="cd06267">
    <property type="entry name" value="PBP1_LacI_sugar_binding-like"/>
    <property type="match status" value="1"/>
</dbReference>
<dbReference type="Gene3D" id="1.10.260.40">
    <property type="entry name" value="lambda repressor-like DNA-binding domains"/>
    <property type="match status" value="1"/>
</dbReference>
<dbReference type="Proteomes" id="UP001430614">
    <property type="component" value="Unassembled WGS sequence"/>
</dbReference>
<protein>
    <submittedName>
        <fullName evidence="5">LacI family transcriptional regulator</fullName>
    </submittedName>
</protein>
<evidence type="ECO:0000313" key="6">
    <source>
        <dbReference type="Proteomes" id="UP001430614"/>
    </source>
</evidence>
<dbReference type="PANTHER" id="PTHR30146">
    <property type="entry name" value="LACI-RELATED TRANSCRIPTIONAL REPRESSOR"/>
    <property type="match status" value="1"/>
</dbReference>
<dbReference type="InterPro" id="IPR046335">
    <property type="entry name" value="LacI/GalR-like_sensor"/>
</dbReference>
<keyword evidence="3" id="KW-0804">Transcription</keyword>
<dbReference type="SMART" id="SM00354">
    <property type="entry name" value="HTH_LACI"/>
    <property type="match status" value="1"/>
</dbReference>
<evidence type="ECO:0000259" key="4">
    <source>
        <dbReference type="PROSITE" id="PS50932"/>
    </source>
</evidence>
<evidence type="ECO:0000313" key="5">
    <source>
        <dbReference type="EMBL" id="MCC8402294.1"/>
    </source>
</evidence>
<dbReference type="InterPro" id="IPR010982">
    <property type="entry name" value="Lambda_DNA-bd_dom_sf"/>
</dbReference>
<reference evidence="5 6" key="1">
    <citation type="submission" date="2021-11" db="EMBL/GenBank/DDBJ databases">
        <authorList>
            <person name="Oh E.-T."/>
            <person name="Kim S.-B."/>
        </authorList>
    </citation>
    <scope>NUCLEOTIDE SEQUENCE [LARGE SCALE GENOMIC DNA]</scope>
    <source>
        <strain evidence="5 6">MMS20-SJTN17</strain>
    </source>
</reference>
<gene>
    <name evidence="5" type="ORF">LJ655_10385</name>
</gene>
<keyword evidence="1" id="KW-0805">Transcription regulation</keyword>
<dbReference type="PANTHER" id="PTHR30146:SF109">
    <property type="entry name" value="HTH-TYPE TRANSCRIPTIONAL REGULATOR GALS"/>
    <property type="match status" value="1"/>
</dbReference>
<evidence type="ECO:0000256" key="1">
    <source>
        <dbReference type="ARBA" id="ARBA00023015"/>
    </source>
</evidence>
<keyword evidence="6" id="KW-1185">Reference proteome</keyword>
<dbReference type="PROSITE" id="PS50932">
    <property type="entry name" value="HTH_LACI_2"/>
    <property type="match status" value="1"/>
</dbReference>
<dbReference type="InterPro" id="IPR028082">
    <property type="entry name" value="Peripla_BP_I"/>
</dbReference>
<proteinExistence type="predicted"/>
<dbReference type="RefSeq" id="WP_230561160.1">
    <property type="nucleotide sequence ID" value="NZ_JAJITC010000005.1"/>
</dbReference>
<dbReference type="Pfam" id="PF13377">
    <property type="entry name" value="Peripla_BP_3"/>
    <property type="match status" value="1"/>
</dbReference>
<dbReference type="Gene3D" id="3.40.50.2300">
    <property type="match status" value="2"/>
</dbReference>
<dbReference type="SUPFAM" id="SSF47413">
    <property type="entry name" value="lambda repressor-like DNA-binding domains"/>
    <property type="match status" value="1"/>
</dbReference>
<comment type="caution">
    <text evidence="5">The sequence shown here is derived from an EMBL/GenBank/DDBJ whole genome shotgun (WGS) entry which is preliminary data.</text>
</comment>
<dbReference type="SUPFAM" id="SSF53822">
    <property type="entry name" value="Periplasmic binding protein-like I"/>
    <property type="match status" value="1"/>
</dbReference>
<evidence type="ECO:0000256" key="3">
    <source>
        <dbReference type="ARBA" id="ARBA00023163"/>
    </source>
</evidence>
<dbReference type="InterPro" id="IPR000843">
    <property type="entry name" value="HTH_LacI"/>
</dbReference>
<dbReference type="CDD" id="cd01392">
    <property type="entry name" value="HTH_LacI"/>
    <property type="match status" value="1"/>
</dbReference>
<evidence type="ECO:0000256" key="2">
    <source>
        <dbReference type="ARBA" id="ARBA00023125"/>
    </source>
</evidence>
<dbReference type="Pfam" id="PF00356">
    <property type="entry name" value="LacI"/>
    <property type="match status" value="1"/>
</dbReference>
<sequence>MVETSKNRPTAAEVARRAGVSRTAVSFVLNNVTDQGISPATRERVLDAARELGYEPNAAARMLASGTTGTVALVMPKAAHLYVDAFLAQIVASVNEECHRRGLKLLIESTEDEGREPGAFVNLVKSRSIDGLIIVSIRTTEREHLRRIVDAGIPLVVAFGRAMSELGYVETIGHDDEHSAQIATEHLLGLGHERIAYVSFAPREFHAVGEREQGWRNALEARGVHPESAWVEYADIDARSGYLATRRLLEKRTGITALFAGNDTIAFGALRALNEAGLRVPHDVALVGYDDIPLAAYASPPLTTMRTDPIGQGKEAMTLLAAQMENRDRRTVARRIEHVAELIVRESCGAHLRGA</sequence>
<organism evidence="5 6">
    <name type="scientific">Paraburkholderia translucens</name>
    <dbReference type="NCBI Taxonomy" id="2886945"/>
    <lineage>
        <taxon>Bacteria</taxon>
        <taxon>Pseudomonadati</taxon>
        <taxon>Pseudomonadota</taxon>
        <taxon>Betaproteobacteria</taxon>
        <taxon>Burkholderiales</taxon>
        <taxon>Burkholderiaceae</taxon>
        <taxon>Paraburkholderia</taxon>
    </lineage>
</organism>